<dbReference type="EC" id="1.3.1.72" evidence="2"/>
<evidence type="ECO:0000256" key="4">
    <source>
        <dbReference type="ARBA" id="ARBA00022989"/>
    </source>
</evidence>
<evidence type="ECO:0000256" key="3">
    <source>
        <dbReference type="ARBA" id="ARBA00022692"/>
    </source>
</evidence>
<comment type="subcellular location">
    <subcellularLocation>
        <location evidence="1">Membrane</location>
        <topology evidence="1">Single-pass membrane protein</topology>
    </subcellularLocation>
</comment>
<dbReference type="AlphaFoldDB" id="A0AAQ3R3C7"/>
<keyword evidence="5" id="KW-0472">Membrane</keyword>
<sequence length="506" mass="57985">MERHQKEVDLIAASVKGFYDRKEKFRIHHGSTNSTRKSALGRDPKKVVDTSRLNHVLHIDVERRTALVEPNVPMDRLVEATLPYGLVPPVVMEFPGITCGGGYAGTSGESSSFKHGFFNRTLNKTEMVLATGEIVTCSEDQYPDLFHGAAGAVGSFGVTTLVEIQLKKAAKYVETTYHPVSSMDEAIEKTKTFSTIDSEWDYVDGIMYSQTSGAIVTGKMTDNPSPSLPIRRFSAPKDPWFYLHVQDLISKHPDAPTTETIPLPEYLFRYDRGGFWVGRQAFNYFHFPFNAFTRWWLDDFLHTRMLYKALHGSGQSDQMIVQDLALPYDTAKAFVEFTDKETGIWPLWLCPLRQSPMPTMHPQHAAYESDDKTLQPMLNIGLWGKGPDDYDSFVKLNRAIELKLKELKGMRWLYAQTYHSESEFWADFDRKWYDGLREKYTANTLPTVYEKVFVEPEQKKAKSNSWTETLRRTWPFGGFVGLTKAIQSKDYVDARKSAWKDWIPRN</sequence>
<evidence type="ECO:0000256" key="2">
    <source>
        <dbReference type="ARBA" id="ARBA00012405"/>
    </source>
</evidence>
<protein>
    <recommendedName>
        <fullName evidence="2">Delta(24)-sterol reductase</fullName>
        <ecNumber evidence="2">1.3.1.72</ecNumber>
    </recommendedName>
</protein>
<dbReference type="InterPro" id="IPR040165">
    <property type="entry name" value="Diminuto-like"/>
</dbReference>
<keyword evidence="3" id="KW-0812">Transmembrane</keyword>
<gene>
    <name evidence="7" type="ORF">R9X50_00226400</name>
</gene>
<dbReference type="GO" id="GO:0005737">
    <property type="term" value="C:cytoplasm"/>
    <property type="evidence" value="ECO:0007669"/>
    <property type="project" value="TreeGrafter"/>
</dbReference>
<accession>A0AAQ3R3C7</accession>
<dbReference type="EMBL" id="CP138582">
    <property type="protein sequence ID" value="WPG99450.1"/>
    <property type="molecule type" value="Genomic_DNA"/>
</dbReference>
<reference evidence="7 8" key="1">
    <citation type="submission" date="2023-11" db="EMBL/GenBank/DDBJ databases">
        <title>An acidophilic fungus is an integral part of prey digestion in a carnivorous sundew plant.</title>
        <authorList>
            <person name="Tsai I.J."/>
        </authorList>
    </citation>
    <scope>NUCLEOTIDE SEQUENCE [LARGE SCALE GENOMIC DNA]</scope>
    <source>
        <strain evidence="7">169a</strain>
    </source>
</reference>
<dbReference type="GO" id="GO:0016020">
    <property type="term" value="C:membrane"/>
    <property type="evidence" value="ECO:0007669"/>
    <property type="project" value="UniProtKB-SubCell"/>
</dbReference>
<dbReference type="Gene3D" id="3.30.465.10">
    <property type="match status" value="1"/>
</dbReference>
<dbReference type="GO" id="GO:0050614">
    <property type="term" value="F:Delta24-sterol reductase activity"/>
    <property type="evidence" value="ECO:0007669"/>
    <property type="project" value="UniProtKB-EC"/>
</dbReference>
<dbReference type="Proteomes" id="UP001303373">
    <property type="component" value="Chromosome 3"/>
</dbReference>
<dbReference type="PANTHER" id="PTHR10801">
    <property type="entry name" value="24-DEHYDROCHOLESTEROL REDUCTASE"/>
    <property type="match status" value="1"/>
</dbReference>
<evidence type="ECO:0000256" key="1">
    <source>
        <dbReference type="ARBA" id="ARBA00004167"/>
    </source>
</evidence>
<dbReference type="PROSITE" id="PS51387">
    <property type="entry name" value="FAD_PCMH"/>
    <property type="match status" value="1"/>
</dbReference>
<organism evidence="7 8">
    <name type="scientific">Acrodontium crateriforme</name>
    <dbReference type="NCBI Taxonomy" id="150365"/>
    <lineage>
        <taxon>Eukaryota</taxon>
        <taxon>Fungi</taxon>
        <taxon>Dikarya</taxon>
        <taxon>Ascomycota</taxon>
        <taxon>Pezizomycotina</taxon>
        <taxon>Dothideomycetes</taxon>
        <taxon>Dothideomycetidae</taxon>
        <taxon>Mycosphaerellales</taxon>
        <taxon>Teratosphaeriaceae</taxon>
        <taxon>Acrodontium</taxon>
    </lineage>
</organism>
<feature type="domain" description="FAD-binding PCMH-type" evidence="6">
    <location>
        <begin position="1"/>
        <end position="169"/>
    </location>
</feature>
<evidence type="ECO:0000313" key="7">
    <source>
        <dbReference type="EMBL" id="WPG99450.1"/>
    </source>
</evidence>
<keyword evidence="8" id="KW-1185">Reference proteome</keyword>
<dbReference type="PANTHER" id="PTHR10801:SF10">
    <property type="entry name" value="FAD BINDING DOMAIN PROTEIN (AFU_ORTHOLOGUE AFUA_6G14300)"/>
    <property type="match status" value="1"/>
</dbReference>
<dbReference type="GO" id="GO:0071949">
    <property type="term" value="F:FAD binding"/>
    <property type="evidence" value="ECO:0007669"/>
    <property type="project" value="InterPro"/>
</dbReference>
<dbReference type="GO" id="GO:0008202">
    <property type="term" value="P:steroid metabolic process"/>
    <property type="evidence" value="ECO:0007669"/>
    <property type="project" value="TreeGrafter"/>
</dbReference>
<dbReference type="InterPro" id="IPR036318">
    <property type="entry name" value="FAD-bd_PCMH-like_sf"/>
</dbReference>
<dbReference type="SUPFAM" id="SSF56176">
    <property type="entry name" value="FAD-binding/transporter-associated domain-like"/>
    <property type="match status" value="1"/>
</dbReference>
<dbReference type="GO" id="GO:0000246">
    <property type="term" value="F:Delta24(24-1) sterol reductase activity"/>
    <property type="evidence" value="ECO:0007669"/>
    <property type="project" value="TreeGrafter"/>
</dbReference>
<dbReference type="FunFam" id="3.30.465.10:FF:000031">
    <property type="entry name" value="FAD binding domain protein"/>
    <property type="match status" value="1"/>
</dbReference>
<name>A0AAQ3R3C7_9PEZI</name>
<dbReference type="Pfam" id="PF01565">
    <property type="entry name" value="FAD_binding_4"/>
    <property type="match status" value="1"/>
</dbReference>
<dbReference type="InterPro" id="IPR006094">
    <property type="entry name" value="Oxid_FAD_bind_N"/>
</dbReference>
<evidence type="ECO:0000256" key="5">
    <source>
        <dbReference type="ARBA" id="ARBA00023136"/>
    </source>
</evidence>
<evidence type="ECO:0000259" key="6">
    <source>
        <dbReference type="PROSITE" id="PS51387"/>
    </source>
</evidence>
<evidence type="ECO:0000313" key="8">
    <source>
        <dbReference type="Proteomes" id="UP001303373"/>
    </source>
</evidence>
<dbReference type="InterPro" id="IPR016166">
    <property type="entry name" value="FAD-bd_PCMH"/>
</dbReference>
<dbReference type="InterPro" id="IPR016169">
    <property type="entry name" value="FAD-bd_PCMH_sub2"/>
</dbReference>
<proteinExistence type="predicted"/>
<keyword evidence="4" id="KW-1133">Transmembrane helix</keyword>